<organism evidence="2 3">
    <name type="scientific">Streptomyces rapamycinicus</name>
    <dbReference type="NCBI Taxonomy" id="1226757"/>
    <lineage>
        <taxon>Bacteria</taxon>
        <taxon>Bacillati</taxon>
        <taxon>Actinomycetota</taxon>
        <taxon>Actinomycetes</taxon>
        <taxon>Kitasatosporales</taxon>
        <taxon>Streptomycetaceae</taxon>
        <taxon>Streptomyces</taxon>
        <taxon>Streptomyces violaceusniger group</taxon>
    </lineage>
</organism>
<dbReference type="InterPro" id="IPR027417">
    <property type="entry name" value="P-loop_NTPase"/>
</dbReference>
<dbReference type="Gene3D" id="3.40.50.300">
    <property type="entry name" value="P-loop containing nucleotide triphosphate hydrolases"/>
    <property type="match status" value="1"/>
</dbReference>
<feature type="domain" description="IstB-like ATP-binding" evidence="1">
    <location>
        <begin position="2"/>
        <end position="64"/>
    </location>
</feature>
<reference evidence="2 3" key="1">
    <citation type="submission" date="2020-08" db="EMBL/GenBank/DDBJ databases">
        <title>Sequencing the genomes of 1000 actinobacteria strains.</title>
        <authorList>
            <person name="Klenk H.-P."/>
        </authorList>
    </citation>
    <scope>NUCLEOTIDE SEQUENCE [LARGE SCALE GENOMIC DNA]</scope>
    <source>
        <strain evidence="2 3">DSM 41530</strain>
    </source>
</reference>
<evidence type="ECO:0000313" key="3">
    <source>
        <dbReference type="Proteomes" id="UP000530530"/>
    </source>
</evidence>
<dbReference type="EMBL" id="JACHNG010000001">
    <property type="protein sequence ID" value="MBB4786999.1"/>
    <property type="molecule type" value="Genomic_DNA"/>
</dbReference>
<proteinExistence type="predicted"/>
<dbReference type="Proteomes" id="UP000530530">
    <property type="component" value="Unassembled WGS sequence"/>
</dbReference>
<sequence length="73" mass="7737">MIGLGTAAALAGQRVRYITAASLVNELVEAADDRQLGKTIARCGGVDLLEIDELGYLELATVARKCSSRSHYA</sequence>
<protein>
    <submittedName>
        <fullName evidence="2">DNA replication protein DnaC</fullName>
    </submittedName>
</protein>
<comment type="caution">
    <text evidence="2">The sequence shown here is derived from an EMBL/GenBank/DDBJ whole genome shotgun (WGS) entry which is preliminary data.</text>
</comment>
<accession>A0ABR6LXT9</accession>
<name>A0ABR6LXT9_9ACTN</name>
<gene>
    <name evidence="2" type="ORF">BJY27_007960</name>
</gene>
<dbReference type="InterPro" id="IPR002611">
    <property type="entry name" value="IstB_ATP-bd"/>
</dbReference>
<dbReference type="Pfam" id="PF01695">
    <property type="entry name" value="IstB_IS21"/>
    <property type="match status" value="1"/>
</dbReference>
<evidence type="ECO:0000259" key="1">
    <source>
        <dbReference type="Pfam" id="PF01695"/>
    </source>
</evidence>
<keyword evidence="3" id="KW-1185">Reference proteome</keyword>
<evidence type="ECO:0000313" key="2">
    <source>
        <dbReference type="EMBL" id="MBB4786999.1"/>
    </source>
</evidence>